<accession>A0A022W1S9</accession>
<name>A0A022W1S9_TRIRU</name>
<dbReference type="HOGENOM" id="CLU_2401264_0_0_1"/>
<sequence length="93" mass="10251">MDVPRICIVVRRIYLQTYKTKPDGNANLGQPGILSKISLDNYSSLLHSGLSLPLDASPRRSKDGDRRNSRPSVSFGGGQRSWVDPIQIVPLCT</sequence>
<evidence type="ECO:0000313" key="2">
    <source>
        <dbReference type="EMBL" id="EZF52415.1"/>
    </source>
</evidence>
<gene>
    <name evidence="2" type="ORF">H103_04484</name>
</gene>
<protein>
    <submittedName>
        <fullName evidence="2">Uncharacterized protein</fullName>
    </submittedName>
</protein>
<dbReference type="AlphaFoldDB" id="A0A022W1S9"/>
<evidence type="ECO:0000256" key="1">
    <source>
        <dbReference type="SAM" id="MobiDB-lite"/>
    </source>
</evidence>
<proteinExistence type="predicted"/>
<dbReference type="Proteomes" id="UP000023758">
    <property type="component" value="Unassembled WGS sequence"/>
</dbReference>
<reference evidence="2" key="1">
    <citation type="submission" date="2014-02" db="EMBL/GenBank/DDBJ databases">
        <title>The Genome Sequence of Trichophyton rubrum (morphotype fischeri) CBS 288.86.</title>
        <authorList>
            <consortium name="The Broad Institute Genomics Platform"/>
            <person name="Cuomo C.A."/>
            <person name="White T.C."/>
            <person name="Graser Y."/>
            <person name="Martinez-Rossi N."/>
            <person name="Heitman J."/>
            <person name="Young S.K."/>
            <person name="Zeng Q."/>
            <person name="Gargeya S."/>
            <person name="Abouelleil A."/>
            <person name="Alvarado L."/>
            <person name="Chapman S.B."/>
            <person name="Gainer-Dewar J."/>
            <person name="Goldberg J."/>
            <person name="Griggs A."/>
            <person name="Gujja S."/>
            <person name="Hansen M."/>
            <person name="Howarth C."/>
            <person name="Imamovic A."/>
            <person name="Larimer J."/>
            <person name="Martinez D."/>
            <person name="Murphy C."/>
            <person name="Pearson M.D."/>
            <person name="Persinoti G."/>
            <person name="Poon T."/>
            <person name="Priest M."/>
            <person name="Roberts A.D."/>
            <person name="Saif S."/>
            <person name="Shea T.D."/>
            <person name="Sykes S.N."/>
            <person name="Wortman J."/>
            <person name="Nusbaum C."/>
            <person name="Birren B."/>
        </authorList>
    </citation>
    <scope>NUCLEOTIDE SEQUENCE [LARGE SCALE GENOMIC DNA]</scope>
    <source>
        <strain evidence="2">CBS 288.86</strain>
    </source>
</reference>
<organism evidence="2">
    <name type="scientific">Trichophyton rubrum CBS 288.86</name>
    <dbReference type="NCBI Taxonomy" id="1215330"/>
    <lineage>
        <taxon>Eukaryota</taxon>
        <taxon>Fungi</taxon>
        <taxon>Dikarya</taxon>
        <taxon>Ascomycota</taxon>
        <taxon>Pezizomycotina</taxon>
        <taxon>Eurotiomycetes</taxon>
        <taxon>Eurotiomycetidae</taxon>
        <taxon>Onygenales</taxon>
        <taxon>Arthrodermataceae</taxon>
        <taxon>Trichophyton</taxon>
    </lineage>
</organism>
<dbReference type="EMBL" id="KK207850">
    <property type="protein sequence ID" value="EZF52415.1"/>
    <property type="molecule type" value="Genomic_DNA"/>
</dbReference>
<feature type="region of interest" description="Disordered" evidence="1">
    <location>
        <begin position="52"/>
        <end position="80"/>
    </location>
</feature>
<feature type="compositionally biased region" description="Basic and acidic residues" evidence="1">
    <location>
        <begin position="57"/>
        <end position="68"/>
    </location>
</feature>